<dbReference type="PANTHER" id="PTHR48025">
    <property type="entry name" value="OS02G0815200 PROTEIN"/>
    <property type="match status" value="1"/>
</dbReference>
<dbReference type="InterPro" id="IPR050502">
    <property type="entry name" value="Euk_RNA-bind_prot"/>
</dbReference>
<accession>A0ABN9LM25</accession>
<feature type="domain" description="RRM" evidence="4">
    <location>
        <begin position="5"/>
        <end position="75"/>
    </location>
</feature>
<name>A0ABN9LM25_9NEOB</name>
<evidence type="ECO:0000256" key="3">
    <source>
        <dbReference type="SAM" id="MobiDB-lite"/>
    </source>
</evidence>
<protein>
    <recommendedName>
        <fullName evidence="4">RRM domain-containing protein</fullName>
    </recommendedName>
</protein>
<dbReference type="InterPro" id="IPR035979">
    <property type="entry name" value="RBD_domain_sf"/>
</dbReference>
<feature type="region of interest" description="Disordered" evidence="3">
    <location>
        <begin position="441"/>
        <end position="468"/>
    </location>
</feature>
<evidence type="ECO:0000259" key="4">
    <source>
        <dbReference type="PROSITE" id="PS50102"/>
    </source>
</evidence>
<dbReference type="Pfam" id="PF00076">
    <property type="entry name" value="RRM_1"/>
    <property type="match status" value="2"/>
</dbReference>
<evidence type="ECO:0000256" key="1">
    <source>
        <dbReference type="ARBA" id="ARBA00022884"/>
    </source>
</evidence>
<reference evidence="5" key="1">
    <citation type="submission" date="2023-07" db="EMBL/GenBank/DDBJ databases">
        <authorList>
            <person name="Stuckert A."/>
        </authorList>
    </citation>
    <scope>NUCLEOTIDE SEQUENCE</scope>
</reference>
<dbReference type="SMART" id="SM00360">
    <property type="entry name" value="RRM"/>
    <property type="match status" value="2"/>
</dbReference>
<sequence>MRDAIKIFVGNVDDRTTQEELTELFQKYGAVVSCAVMKQYAFVHMRALDSATKAIEELNGRELHGKKLVVELSKPRPQNTWKIFIGNVGSDCEASTLRALFETYGKVVECDVVKDFAFVHMEKESDAREAIDKLNGRELRGKRINVEMSSKANKPMSGNGSSHSGRSRRSHEYQDAPQSRAEAYNRRRATEATYASYALKSPYERYGGDSEQYDAYDSRARPPSPMYYSRDRSPMRRSPTRAYYEGALTSTALAQKYRTPATDYASYSSAYGVQTTPSLSSAYSSQTSALASAYAARAATAVNQTGYESQTAAYGADAATYIAQAAAAYRQQALTTGYAAQIPAMASSYTTQTAANPYASVSTTTPYAPATAYRQQQGTAYDPSQISGLGIQAAYSSLQATNDALLYERTALSPPRSATSDSFKKMADAYKRIDPDRRYSELSDYRRLAQKPQDSFRRSPPKAQMDFRHTAETQSDYTQYAAYNDYLSAAQAPNYSRRV</sequence>
<dbReference type="InterPro" id="IPR000504">
    <property type="entry name" value="RRM_dom"/>
</dbReference>
<evidence type="ECO:0000256" key="2">
    <source>
        <dbReference type="PROSITE-ProRule" id="PRU00176"/>
    </source>
</evidence>
<organism evidence="5 6">
    <name type="scientific">Ranitomeya imitator</name>
    <name type="common">mimic poison frog</name>
    <dbReference type="NCBI Taxonomy" id="111125"/>
    <lineage>
        <taxon>Eukaryota</taxon>
        <taxon>Metazoa</taxon>
        <taxon>Chordata</taxon>
        <taxon>Craniata</taxon>
        <taxon>Vertebrata</taxon>
        <taxon>Euteleostomi</taxon>
        <taxon>Amphibia</taxon>
        <taxon>Batrachia</taxon>
        <taxon>Anura</taxon>
        <taxon>Neobatrachia</taxon>
        <taxon>Hyloidea</taxon>
        <taxon>Dendrobatidae</taxon>
        <taxon>Dendrobatinae</taxon>
        <taxon>Ranitomeya</taxon>
    </lineage>
</organism>
<dbReference type="PROSITE" id="PS50102">
    <property type="entry name" value="RRM"/>
    <property type="match status" value="2"/>
</dbReference>
<gene>
    <name evidence="5" type="ORF">RIMI_LOCUS10290537</name>
</gene>
<proteinExistence type="predicted"/>
<keyword evidence="6" id="KW-1185">Reference proteome</keyword>
<dbReference type="PANTHER" id="PTHR48025:SF1">
    <property type="entry name" value="RRM DOMAIN-CONTAINING PROTEIN"/>
    <property type="match status" value="1"/>
</dbReference>
<dbReference type="Proteomes" id="UP001176940">
    <property type="component" value="Unassembled WGS sequence"/>
</dbReference>
<keyword evidence="1 2" id="KW-0694">RNA-binding</keyword>
<dbReference type="InterPro" id="IPR034506">
    <property type="entry name" value="RBM14_RRM1"/>
</dbReference>
<evidence type="ECO:0000313" key="5">
    <source>
        <dbReference type="EMBL" id="CAJ0944182.1"/>
    </source>
</evidence>
<feature type="region of interest" description="Disordered" evidence="3">
    <location>
        <begin position="142"/>
        <end position="187"/>
    </location>
</feature>
<evidence type="ECO:0000313" key="6">
    <source>
        <dbReference type="Proteomes" id="UP001176940"/>
    </source>
</evidence>
<dbReference type="EMBL" id="CAUEEQ010022132">
    <property type="protein sequence ID" value="CAJ0944182.1"/>
    <property type="molecule type" value="Genomic_DNA"/>
</dbReference>
<feature type="domain" description="RRM" evidence="4">
    <location>
        <begin position="81"/>
        <end position="151"/>
    </location>
</feature>
<dbReference type="InterPro" id="IPR012677">
    <property type="entry name" value="Nucleotide-bd_a/b_plait_sf"/>
</dbReference>
<comment type="caution">
    <text evidence="5">The sequence shown here is derived from an EMBL/GenBank/DDBJ whole genome shotgun (WGS) entry which is preliminary data.</text>
</comment>
<feature type="region of interest" description="Disordered" evidence="3">
    <location>
        <begin position="209"/>
        <end position="238"/>
    </location>
</feature>
<dbReference type="CDD" id="cd12608">
    <property type="entry name" value="RRM1_CoAA"/>
    <property type="match status" value="1"/>
</dbReference>
<dbReference type="SUPFAM" id="SSF54928">
    <property type="entry name" value="RNA-binding domain, RBD"/>
    <property type="match status" value="2"/>
</dbReference>
<dbReference type="Gene3D" id="3.30.70.330">
    <property type="match status" value="2"/>
</dbReference>